<dbReference type="Proteomes" id="UP000283501">
    <property type="component" value="Unassembled WGS sequence"/>
</dbReference>
<dbReference type="AlphaFoldDB" id="A0A414M248"/>
<feature type="domain" description="Phage head morphogenesis" evidence="1">
    <location>
        <begin position="195"/>
        <end position="295"/>
    </location>
</feature>
<dbReference type="NCBIfam" id="TIGR01641">
    <property type="entry name" value="phageSPP1_gp7"/>
    <property type="match status" value="1"/>
</dbReference>
<reference evidence="2 3" key="1">
    <citation type="submission" date="2018-08" db="EMBL/GenBank/DDBJ databases">
        <title>A genome reference for cultivated species of the human gut microbiota.</title>
        <authorList>
            <person name="Zou Y."/>
            <person name="Xue W."/>
            <person name="Luo G."/>
        </authorList>
    </citation>
    <scope>NUCLEOTIDE SEQUENCE [LARGE SCALE GENOMIC DNA]</scope>
    <source>
        <strain evidence="2 3">AM26-2LB</strain>
    </source>
</reference>
<accession>A0A414M248</accession>
<sequence length="659" mass="75173">MANVGYINKEVAKMYGIPYSELTPEQKKILHEDSVRRANLIKEREEAVLKNNLKAFEDEAKMEKVLASIYASCQKEILASVTETIAKVQKAGGEWSYANQSALTRSRGLFEQIGEQIKALGQKEQITFRQGLSNIYTDQFLRQVYDLGQSITVKANFNRLNPALIQKTLDYPWSGAMFSDRLWQDKERLGRNLRVGLTQSMILGEGIPQITDRINKGIDTARYNAERVARTETKRVTYCAHDDVYKDTGVEELKYRCANGGDSRTCQYCRANNGKVFKRGEEPTLPRHPNCRCVYIPVVSDTFEDNELNELTGSVRGAENYEKWREAEAKKQEEVKPVEKVNTKTVEKELKENHTPVPEQIKLTDYPQVFYATKPEAKNTQALLDYMNSKTSVDPNVVALYTKMDKLCDGLSDEVVLKVTHGEHGVKRSWNRNFEYVFDVGIPKINPNYIGTYDTNLHEEMHFLDMLITVKDNKDKLPSKMFSQSYKPLVEAFDKATPVIGDKAKKLFEDFAKECDIIYKKQQETFNTQHEKLKEQYRSGAVDWKKYNSLYKKLSKEVNEEADNERRALFGGGVSGLQDIYDAVSKGAFRDTGQVTYGHGSAYYTDRRRTNPNCSESLANYASLCVGHPELIDILAEDYPEIVTALRGCVEAMLKEVPK</sequence>
<protein>
    <submittedName>
        <fullName evidence="2">Phage head morphogenesis protein</fullName>
    </submittedName>
</protein>
<dbReference type="EMBL" id="QSKY01000017">
    <property type="protein sequence ID" value="RHF02457.1"/>
    <property type="molecule type" value="Genomic_DNA"/>
</dbReference>
<organism evidence="2 3">
    <name type="scientific">Agathobacter rectalis</name>
    <dbReference type="NCBI Taxonomy" id="39491"/>
    <lineage>
        <taxon>Bacteria</taxon>
        <taxon>Bacillati</taxon>
        <taxon>Bacillota</taxon>
        <taxon>Clostridia</taxon>
        <taxon>Lachnospirales</taxon>
        <taxon>Lachnospiraceae</taxon>
        <taxon>Agathobacter</taxon>
    </lineage>
</organism>
<proteinExistence type="predicted"/>
<dbReference type="InterPro" id="IPR006528">
    <property type="entry name" value="Phage_head_morphogenesis_dom"/>
</dbReference>
<dbReference type="Pfam" id="PF04233">
    <property type="entry name" value="Phage_Mu_F"/>
    <property type="match status" value="1"/>
</dbReference>
<name>A0A414M248_9FIRM</name>
<gene>
    <name evidence="2" type="ORF">DW703_11505</name>
</gene>
<comment type="caution">
    <text evidence="2">The sequence shown here is derived from an EMBL/GenBank/DDBJ whole genome shotgun (WGS) entry which is preliminary data.</text>
</comment>
<evidence type="ECO:0000313" key="3">
    <source>
        <dbReference type="Proteomes" id="UP000283501"/>
    </source>
</evidence>
<evidence type="ECO:0000313" key="2">
    <source>
        <dbReference type="EMBL" id="RHF02457.1"/>
    </source>
</evidence>
<dbReference type="RefSeq" id="WP_118141568.1">
    <property type="nucleotide sequence ID" value="NZ_QSKY01000017.1"/>
</dbReference>
<evidence type="ECO:0000259" key="1">
    <source>
        <dbReference type="Pfam" id="PF04233"/>
    </source>
</evidence>